<keyword evidence="6" id="KW-1185">Reference proteome</keyword>
<reference evidence="5 6" key="1">
    <citation type="journal article" date="2015" name="Sci. Rep.">
        <title>Genome of the facultative scuticociliatosis pathogen Pseudocohnilembus persalinus provides insight into its virulence through horizontal gene transfer.</title>
        <authorList>
            <person name="Xiong J."/>
            <person name="Wang G."/>
            <person name="Cheng J."/>
            <person name="Tian M."/>
            <person name="Pan X."/>
            <person name="Warren A."/>
            <person name="Jiang C."/>
            <person name="Yuan D."/>
            <person name="Miao W."/>
        </authorList>
    </citation>
    <scope>NUCLEOTIDE SEQUENCE [LARGE SCALE GENOMIC DNA]</scope>
    <source>
        <strain evidence="5">36N120E</strain>
    </source>
</reference>
<dbReference type="SUPFAM" id="SSF64268">
    <property type="entry name" value="PX domain"/>
    <property type="match status" value="1"/>
</dbReference>
<dbReference type="GO" id="GO:0031932">
    <property type="term" value="C:TORC2 complex"/>
    <property type="evidence" value="ECO:0007669"/>
    <property type="project" value="InterPro"/>
</dbReference>
<feature type="repeat" description="WD" evidence="2">
    <location>
        <begin position="421"/>
        <end position="455"/>
    </location>
</feature>
<dbReference type="Gene3D" id="2.130.10.10">
    <property type="entry name" value="YVTN repeat-like/Quinoprotein amine dehydrogenase"/>
    <property type="match status" value="2"/>
</dbReference>
<dbReference type="GO" id="GO:0031929">
    <property type="term" value="P:TOR signaling"/>
    <property type="evidence" value="ECO:0007669"/>
    <property type="project" value="InterPro"/>
</dbReference>
<feature type="compositionally biased region" description="Low complexity" evidence="3">
    <location>
        <begin position="861"/>
        <end position="887"/>
    </location>
</feature>
<feature type="compositionally biased region" description="Basic and acidic residues" evidence="3">
    <location>
        <begin position="933"/>
        <end position="942"/>
    </location>
</feature>
<dbReference type="Gene3D" id="3.30.1520.10">
    <property type="entry name" value="Phox-like domain"/>
    <property type="match status" value="1"/>
</dbReference>
<protein>
    <submittedName>
        <fullName evidence="5">WD40-repeat-containing domain</fullName>
    </submittedName>
</protein>
<dbReference type="GO" id="GO:0035091">
    <property type="term" value="F:phosphatidylinositol binding"/>
    <property type="evidence" value="ECO:0007669"/>
    <property type="project" value="InterPro"/>
</dbReference>
<evidence type="ECO:0000259" key="4">
    <source>
        <dbReference type="PROSITE" id="PS50195"/>
    </source>
</evidence>
<feature type="compositionally biased region" description="Basic and acidic residues" evidence="3">
    <location>
        <begin position="834"/>
        <end position="846"/>
    </location>
</feature>
<feature type="compositionally biased region" description="Polar residues" evidence="3">
    <location>
        <begin position="895"/>
        <end position="911"/>
    </location>
</feature>
<dbReference type="InterPro" id="IPR001683">
    <property type="entry name" value="PX_dom"/>
</dbReference>
<sequence length="953" mass="111663">MSENFDQFLKIFDVKIPKYIEKDSKLTLYHIEITIKKHTWTVDRSYQEFENFHHSLGQITIQVPNLPSQQIFSLTQNQKDQRRKDLEKFLGFIKYRRDIVVSQLFKDFLQISSKEEFENWDINIVKKAQLKEKHKFPVYDVHYIPDQQILFVLTGSHSIKNKVGGFFSAITKNSKMEAGTLFCYRSIFKNFEFDLMWQHDFNSGPTKMSWDPKLTILAVGQMNGTITCLRVSTEKNYSSYVEFCNIKRHTDQVKDLILNERSAELYSISRDKQLNVTNISKENGAIESKIFPTILNTMVLEKLQDRLYLGGQDGRIYIYQCKVFEKLKALHKIDADGPNNSIVSMSINKKFLLVASVFGYVQVYDLKEPGKEKLMSPISTLRFDTDIRSLAFNYKDREVYANNNNGVVILDSTKGNPIKAIAAHSEQITQIQLIEEESLLITASKDMSVKVYKIRPKLEDDKKLKEQEKLIKKQKKQELENHYRLVEAQQKKADFNDENFYTEQQRLKQRSSSQSSVSSEDSQSSYDSFNDFSENKNKSQQKNTGAIYKKQQIGNDNKKKNVQSILDMQIRQEEIDREQNEMQIKMLEKKLQEVKKRKENKAKRPKLFDEESSGDDEENEIKQKIQDLEKKINKNTQQTKIKNDTNFDKQNVQSSNENQIKNNKKKYNLFGEDEENSQNETNQENQQKKLTKQQKQNPLLITSAKTKTQKNNNNDNFNSNNSLIKNEQKQSLTNTNLPKNSKKVSEKNINQEKNENQNENNKQITNENLNTNQEQNKEKQVQEQSLQEQQQLLYQEENQSELTQNTELNNNNKGENNDNNQYQVKFFEPMQFQSDEKKEQDERQQDYDDFFGGGNSDENQDNNSDKSGSGSGSENEINSQQQQVQSQKQKKIHNFNYSDQPSAQQFLTNFNKKGHESNYYQENKNNFNKQTQKKQEEQTHQESEDEDIGGWDN</sequence>
<feature type="region of interest" description="Disordered" evidence="3">
    <location>
        <begin position="595"/>
        <end position="698"/>
    </location>
</feature>
<dbReference type="PROSITE" id="PS50195">
    <property type="entry name" value="PX"/>
    <property type="match status" value="1"/>
</dbReference>
<feature type="compositionally biased region" description="Low complexity" evidence="3">
    <location>
        <begin position="921"/>
        <end position="930"/>
    </location>
</feature>
<dbReference type="InterPro" id="IPR001680">
    <property type="entry name" value="WD40_rpt"/>
</dbReference>
<dbReference type="OrthoDB" id="41200at2759"/>
<gene>
    <name evidence="5" type="ORF">PPERSA_09531</name>
</gene>
<feature type="compositionally biased region" description="Polar residues" evidence="3">
    <location>
        <begin position="648"/>
        <end position="661"/>
    </location>
</feature>
<feature type="domain" description="PX" evidence="4">
    <location>
        <begin position="7"/>
        <end position="116"/>
    </location>
</feature>
<dbReference type="GO" id="GO:0032956">
    <property type="term" value="P:regulation of actin cytoskeleton organization"/>
    <property type="evidence" value="ECO:0007669"/>
    <property type="project" value="TreeGrafter"/>
</dbReference>
<feature type="compositionally biased region" description="Basic and acidic residues" evidence="3">
    <location>
        <begin position="620"/>
        <end position="632"/>
    </location>
</feature>
<proteinExistence type="inferred from homology"/>
<dbReference type="InterPro" id="IPR036322">
    <property type="entry name" value="WD40_repeat_dom_sf"/>
</dbReference>
<dbReference type="AlphaFoldDB" id="A0A0V0QFF0"/>
<keyword evidence="2" id="KW-0853">WD repeat</keyword>
<dbReference type="SMART" id="SM00312">
    <property type="entry name" value="PX"/>
    <property type="match status" value="1"/>
</dbReference>
<comment type="similarity">
    <text evidence="1">Belongs to the WD repeat LST8 family.</text>
</comment>
<dbReference type="InterPro" id="IPR036871">
    <property type="entry name" value="PX_dom_sf"/>
</dbReference>
<evidence type="ECO:0000256" key="1">
    <source>
        <dbReference type="ARBA" id="ARBA00009890"/>
    </source>
</evidence>
<dbReference type="InParanoid" id="A0A0V0QFF0"/>
<feature type="region of interest" description="Disordered" evidence="3">
    <location>
        <begin position="727"/>
        <end position="762"/>
    </location>
</feature>
<dbReference type="SMART" id="SM00320">
    <property type="entry name" value="WD40"/>
    <property type="match status" value="3"/>
</dbReference>
<dbReference type="EMBL" id="LDAU01000180">
    <property type="protein sequence ID" value="KRX00925.1"/>
    <property type="molecule type" value="Genomic_DNA"/>
</dbReference>
<feature type="region of interest" description="Disordered" evidence="3">
    <location>
        <begin position="504"/>
        <end position="560"/>
    </location>
</feature>
<dbReference type="PANTHER" id="PTHR19842:SF0">
    <property type="entry name" value="TARGET OF RAPAMYCIN COMPLEX SUBUNIT LST8"/>
    <property type="match status" value="1"/>
</dbReference>
<feature type="compositionally biased region" description="Low complexity" evidence="3">
    <location>
        <begin position="511"/>
        <end position="528"/>
    </location>
</feature>
<feature type="compositionally biased region" description="Polar residues" evidence="3">
    <location>
        <begin position="729"/>
        <end position="739"/>
    </location>
</feature>
<evidence type="ECO:0000313" key="6">
    <source>
        <dbReference type="Proteomes" id="UP000054937"/>
    </source>
</evidence>
<evidence type="ECO:0000256" key="3">
    <source>
        <dbReference type="SAM" id="MobiDB-lite"/>
    </source>
</evidence>
<feature type="compositionally biased region" description="Basic and acidic residues" evidence="3">
    <location>
        <begin position="743"/>
        <end position="756"/>
    </location>
</feature>
<accession>A0A0V0QFF0</accession>
<dbReference type="Pfam" id="PF00787">
    <property type="entry name" value="PX"/>
    <property type="match status" value="1"/>
</dbReference>
<name>A0A0V0QFF0_PSEPJ</name>
<dbReference type="Proteomes" id="UP000054937">
    <property type="component" value="Unassembled WGS sequence"/>
</dbReference>
<comment type="caution">
    <text evidence="5">The sequence shown here is derived from an EMBL/GenBank/DDBJ whole genome shotgun (WGS) entry which is preliminary data.</text>
</comment>
<feature type="compositionally biased region" description="Acidic residues" evidence="3">
    <location>
        <begin position="610"/>
        <end position="619"/>
    </location>
</feature>
<dbReference type="GO" id="GO:0031931">
    <property type="term" value="C:TORC1 complex"/>
    <property type="evidence" value="ECO:0007669"/>
    <property type="project" value="InterPro"/>
</dbReference>
<dbReference type="PROSITE" id="PS50082">
    <property type="entry name" value="WD_REPEATS_2"/>
    <property type="match status" value="1"/>
</dbReference>
<feature type="compositionally biased region" description="Acidic residues" evidence="3">
    <location>
        <begin position="943"/>
        <end position="953"/>
    </location>
</feature>
<feature type="region of interest" description="Disordered" evidence="3">
    <location>
        <begin position="834"/>
        <end position="953"/>
    </location>
</feature>
<dbReference type="PANTHER" id="PTHR19842">
    <property type="entry name" value="G BETA-LIKE PROTEIN GBL"/>
    <property type="match status" value="1"/>
</dbReference>
<evidence type="ECO:0000313" key="5">
    <source>
        <dbReference type="EMBL" id="KRX00925.1"/>
    </source>
</evidence>
<dbReference type="OMA" id="HIICLRI"/>
<organism evidence="5 6">
    <name type="scientific">Pseudocohnilembus persalinus</name>
    <name type="common">Ciliate</name>
    <dbReference type="NCBI Taxonomy" id="266149"/>
    <lineage>
        <taxon>Eukaryota</taxon>
        <taxon>Sar</taxon>
        <taxon>Alveolata</taxon>
        <taxon>Ciliophora</taxon>
        <taxon>Intramacronucleata</taxon>
        <taxon>Oligohymenophorea</taxon>
        <taxon>Scuticociliatia</taxon>
        <taxon>Philasterida</taxon>
        <taxon>Pseudocohnilembidae</taxon>
        <taxon>Pseudocohnilembus</taxon>
    </lineage>
</organism>
<dbReference type="InterPro" id="IPR037588">
    <property type="entry name" value="MLST8"/>
</dbReference>
<dbReference type="Pfam" id="PF00400">
    <property type="entry name" value="WD40"/>
    <property type="match status" value="1"/>
</dbReference>
<evidence type="ECO:0000256" key="2">
    <source>
        <dbReference type="PROSITE-ProRule" id="PRU00221"/>
    </source>
</evidence>
<dbReference type="InterPro" id="IPR015943">
    <property type="entry name" value="WD40/YVTN_repeat-like_dom_sf"/>
</dbReference>
<dbReference type="SUPFAM" id="SSF50978">
    <property type="entry name" value="WD40 repeat-like"/>
    <property type="match status" value="1"/>
</dbReference>